<evidence type="ECO:0000259" key="1">
    <source>
        <dbReference type="Pfam" id="PF25547"/>
    </source>
</evidence>
<dbReference type="EMBL" id="AP010968">
    <property type="protein sequence ID" value="BAJ27168.1"/>
    <property type="molecule type" value="Genomic_DNA"/>
</dbReference>
<dbReference type="PATRIC" id="fig|452652.3.peg.1334"/>
<sequence>MAIELPDELVWVMDLLGFNWPQVNEDSVREFAGHVRKFAADIDGTHATASAIIREMAEHYQADSYQQLVERWNTMSNDHMDEIVQICGVVATVLDVAADAIVAAKLAVITQLGIAAAELAAAAATAVVTLGASAAAEAALIEVTKRVVNAILQEVEQQIIGELVSRAVEPLEGVVERAISGLVFKGVQAALNGIASGGGGGGGGGAGFQVNPDELLRLSNALQDHSQQVVGHVRSFATATSGVSFS</sequence>
<dbReference type="AlphaFoldDB" id="E4N7I7"/>
<dbReference type="Proteomes" id="UP000007076">
    <property type="component" value="Chromosome"/>
</dbReference>
<dbReference type="InterPro" id="IPR057746">
    <property type="entry name" value="CpnT-like_N"/>
</dbReference>
<dbReference type="STRING" id="452652.KSE_13390"/>
<proteinExistence type="predicted"/>
<reference evidence="2 3" key="1">
    <citation type="journal article" date="2010" name="DNA Res.">
        <title>Genome sequence of Kitasatospora setae NBRC 14216T: an evolutionary snapshot of the family Streptomycetaceae.</title>
        <authorList>
            <person name="Ichikawa N."/>
            <person name="Oguchi A."/>
            <person name="Ikeda H."/>
            <person name="Ishikawa J."/>
            <person name="Kitani S."/>
            <person name="Watanabe Y."/>
            <person name="Nakamura S."/>
            <person name="Katano Y."/>
            <person name="Kishi E."/>
            <person name="Sasagawa M."/>
            <person name="Ankai A."/>
            <person name="Fukui S."/>
            <person name="Hashimoto Y."/>
            <person name="Kamata S."/>
            <person name="Otoguro M."/>
            <person name="Tanikawa S."/>
            <person name="Nihira T."/>
            <person name="Horinouchi S."/>
            <person name="Ohnishi Y."/>
            <person name="Hayakawa M."/>
            <person name="Kuzuyama T."/>
            <person name="Arisawa A."/>
            <person name="Nomoto F."/>
            <person name="Miura H."/>
            <person name="Takahashi Y."/>
            <person name="Fujita N."/>
        </authorList>
    </citation>
    <scope>NUCLEOTIDE SEQUENCE [LARGE SCALE GENOMIC DNA]</scope>
    <source>
        <strain evidence="3">ATCC 33774 / DSM 43861 / JCM 3304 / KCC A-0304 / NBRC 14216 / KM-6054</strain>
    </source>
</reference>
<protein>
    <recommendedName>
        <fullName evidence="1">Outer membrane channel protein CpnT-like N-terminal domain-containing protein</fullName>
    </recommendedName>
</protein>
<feature type="domain" description="Outer membrane channel protein CpnT-like N-terminal" evidence="1">
    <location>
        <begin position="11"/>
        <end position="139"/>
    </location>
</feature>
<name>E4N7I7_KITSK</name>
<dbReference type="Gene3D" id="1.10.287.1060">
    <property type="entry name" value="ESAT-6-like"/>
    <property type="match status" value="1"/>
</dbReference>
<gene>
    <name evidence="2" type="ordered locus">KSE_13390</name>
</gene>
<organism evidence="2 3">
    <name type="scientific">Kitasatospora setae (strain ATCC 33774 / DSM 43861 / JCM 3304 / KCC A-0304 / NBRC 14216 / KM-6054)</name>
    <name type="common">Streptomyces setae</name>
    <dbReference type="NCBI Taxonomy" id="452652"/>
    <lineage>
        <taxon>Bacteria</taxon>
        <taxon>Bacillati</taxon>
        <taxon>Actinomycetota</taxon>
        <taxon>Actinomycetes</taxon>
        <taxon>Kitasatosporales</taxon>
        <taxon>Streptomycetaceae</taxon>
        <taxon>Kitasatospora</taxon>
    </lineage>
</organism>
<dbReference type="HOGENOM" id="CLU_100601_0_0_11"/>
<evidence type="ECO:0000313" key="3">
    <source>
        <dbReference type="Proteomes" id="UP000007076"/>
    </source>
</evidence>
<evidence type="ECO:0000313" key="2">
    <source>
        <dbReference type="EMBL" id="BAJ27168.1"/>
    </source>
</evidence>
<dbReference type="KEGG" id="ksk:KSE_13390"/>
<dbReference type="RefSeq" id="WP_014134486.1">
    <property type="nucleotide sequence ID" value="NC_016109.1"/>
</dbReference>
<dbReference type="Pfam" id="PF25547">
    <property type="entry name" value="WXG100_2"/>
    <property type="match status" value="1"/>
</dbReference>
<keyword evidence="3" id="KW-1185">Reference proteome</keyword>
<dbReference type="eggNOG" id="COG3064">
    <property type="taxonomic scope" value="Bacteria"/>
</dbReference>
<accession>E4N7I7</accession>